<dbReference type="PANTHER" id="PTHR11035">
    <property type="entry name" value="VERY-LONG-CHAIN (3R)-3-HYDROXYACYL-COA DEHYDRATASE"/>
    <property type="match status" value="1"/>
</dbReference>
<evidence type="ECO:0000256" key="3">
    <source>
        <dbReference type="ARBA" id="ARBA00007811"/>
    </source>
</evidence>
<comment type="subcellular location">
    <subcellularLocation>
        <location evidence="14">Endoplasmic reticulum membrane</location>
        <topology evidence="14">Multi-pass membrane protein</topology>
    </subcellularLocation>
    <subcellularLocation>
        <location evidence="1">Membrane</location>
        <topology evidence="1">Multi-pass membrane protein</topology>
    </subcellularLocation>
</comment>
<feature type="region of interest" description="Disordered" evidence="15">
    <location>
        <begin position="1"/>
        <end position="115"/>
    </location>
</feature>
<dbReference type="PANTHER" id="PTHR11035:SF3">
    <property type="entry name" value="VERY-LONG-CHAIN (3R)-3-HYDROXYACYL-COA DEHYDRATASE"/>
    <property type="match status" value="1"/>
</dbReference>
<evidence type="ECO:0000256" key="13">
    <source>
        <dbReference type="ARBA" id="ARBA00036671"/>
    </source>
</evidence>
<keyword evidence="8 14" id="KW-1133">Transmembrane helix</keyword>
<comment type="pathway">
    <text evidence="2 14">Lipid metabolism; fatty acid biosynthesis.</text>
</comment>
<evidence type="ECO:0000313" key="16">
    <source>
        <dbReference type="EMBL" id="ODN78354.1"/>
    </source>
</evidence>
<keyword evidence="5 14" id="KW-0444">Lipid biosynthesis</keyword>
<evidence type="ECO:0000313" key="17">
    <source>
        <dbReference type="Proteomes" id="UP000094065"/>
    </source>
</evidence>
<dbReference type="Pfam" id="PF04387">
    <property type="entry name" value="PTPLA"/>
    <property type="match status" value="1"/>
</dbReference>
<dbReference type="GO" id="GO:0030148">
    <property type="term" value="P:sphingolipid biosynthetic process"/>
    <property type="evidence" value="ECO:0007669"/>
    <property type="project" value="TreeGrafter"/>
</dbReference>
<comment type="function">
    <text evidence="14">Catalyzes the third of the four reactions of the long-chain fatty acids elongation cycle. This endoplasmic reticulum-bound enzymatic process, allows the addition of two carbons to the chain of long- and very long-chain fatty acids/VLCFAs per cycle. This enzyme catalyzes the dehydration of the 3-hydroxyacyl-CoA intermediate into trans-2,3-enoyl-CoA, within each cycle of fatty acid elongation. Thereby, it participates to the production of VLCFAs of different chain lengths that are involved in multiple biological processes as precursors of membrane lipids and lipid mediators.</text>
</comment>
<evidence type="ECO:0000256" key="4">
    <source>
        <dbReference type="ARBA" id="ARBA00013122"/>
    </source>
</evidence>
<evidence type="ECO:0000256" key="10">
    <source>
        <dbReference type="ARBA" id="ARBA00023136"/>
    </source>
</evidence>
<comment type="catalytic activity">
    <reaction evidence="13 14">
        <text>a very-long-chain (3R)-3-hydroxyacyl-CoA = a very-long-chain (2E)-enoyl-CoA + H2O</text>
        <dbReference type="Rhea" id="RHEA:45812"/>
        <dbReference type="ChEBI" id="CHEBI:15377"/>
        <dbReference type="ChEBI" id="CHEBI:83728"/>
        <dbReference type="ChEBI" id="CHEBI:85440"/>
        <dbReference type="EC" id="4.2.1.134"/>
    </reaction>
</comment>
<dbReference type="OrthoDB" id="46988at2759"/>
<evidence type="ECO:0000256" key="6">
    <source>
        <dbReference type="ARBA" id="ARBA00022692"/>
    </source>
</evidence>
<accession>A0A1E3HPU9</accession>
<feature type="transmembrane region" description="Helical" evidence="14">
    <location>
        <begin position="439"/>
        <end position="457"/>
    </location>
</feature>
<feature type="compositionally biased region" description="Basic residues" evidence="15">
    <location>
        <begin position="1"/>
        <end position="11"/>
    </location>
</feature>
<feature type="transmembrane region" description="Helical" evidence="14">
    <location>
        <begin position="189"/>
        <end position="212"/>
    </location>
</feature>
<feature type="compositionally biased region" description="Low complexity" evidence="15">
    <location>
        <begin position="51"/>
        <end position="72"/>
    </location>
</feature>
<dbReference type="AlphaFoldDB" id="A0A1E3HPU9"/>
<evidence type="ECO:0000256" key="7">
    <source>
        <dbReference type="ARBA" id="ARBA00022832"/>
    </source>
</evidence>
<evidence type="ECO:0000256" key="15">
    <source>
        <dbReference type="SAM" id="MobiDB-lite"/>
    </source>
</evidence>
<reference evidence="16 17" key="1">
    <citation type="submission" date="2016-06" db="EMBL/GenBank/DDBJ databases">
        <title>Evolution of pathogenesis and genome organization in the Tremellales.</title>
        <authorList>
            <person name="Cuomo C."/>
            <person name="Litvintseva A."/>
            <person name="Heitman J."/>
            <person name="Chen Y."/>
            <person name="Sun S."/>
            <person name="Springer D."/>
            <person name="Dromer F."/>
            <person name="Young S."/>
            <person name="Zeng Q."/>
            <person name="Chapman S."/>
            <person name="Gujja S."/>
            <person name="Saif S."/>
            <person name="Birren B."/>
        </authorList>
    </citation>
    <scope>NUCLEOTIDE SEQUENCE [LARGE SCALE GENOMIC DNA]</scope>
    <source>
        <strain evidence="16 17">CBS 6039</strain>
    </source>
</reference>
<keyword evidence="6 14" id="KW-0812">Transmembrane</keyword>
<evidence type="ECO:0000256" key="11">
    <source>
        <dbReference type="ARBA" id="ARBA00023160"/>
    </source>
</evidence>
<gene>
    <name evidence="16" type="ORF">L202_03996</name>
</gene>
<feature type="compositionally biased region" description="Polar residues" evidence="15">
    <location>
        <begin position="32"/>
        <end position="46"/>
    </location>
</feature>
<evidence type="ECO:0000256" key="12">
    <source>
        <dbReference type="ARBA" id="ARBA00023239"/>
    </source>
</evidence>
<dbReference type="RefSeq" id="XP_018993400.1">
    <property type="nucleotide sequence ID" value="XM_019137964.1"/>
</dbReference>
<dbReference type="GO" id="GO:0005789">
    <property type="term" value="C:endoplasmic reticulum membrane"/>
    <property type="evidence" value="ECO:0007669"/>
    <property type="project" value="UniProtKB-SubCell"/>
</dbReference>
<name>A0A1E3HPU9_9TREE</name>
<evidence type="ECO:0000256" key="14">
    <source>
        <dbReference type="RuleBase" id="RU363109"/>
    </source>
</evidence>
<keyword evidence="12 14" id="KW-0456">Lyase</keyword>
<feature type="compositionally biased region" description="Basic and acidic residues" evidence="15">
    <location>
        <begin position="158"/>
        <end position="173"/>
    </location>
</feature>
<dbReference type="EMBL" id="AWGJ01000006">
    <property type="protein sequence ID" value="ODN78354.1"/>
    <property type="molecule type" value="Genomic_DNA"/>
</dbReference>
<dbReference type="STRING" id="1295533.A0A1E3HPU9"/>
<comment type="caution">
    <text evidence="16">The sequence shown here is derived from an EMBL/GenBank/DDBJ whole genome shotgun (WGS) entry which is preliminary data.</text>
</comment>
<evidence type="ECO:0000256" key="2">
    <source>
        <dbReference type="ARBA" id="ARBA00005194"/>
    </source>
</evidence>
<dbReference type="InterPro" id="IPR007482">
    <property type="entry name" value="Tyr_Pase-like_PTPLA"/>
</dbReference>
<comment type="similarity">
    <text evidence="3 14">Belongs to the very long-chain fatty acids dehydratase HACD family.</text>
</comment>
<dbReference type="GO" id="GO:0102158">
    <property type="term" value="F:very-long-chain (3R)-3-hydroxyacyl-CoA dehydratase activity"/>
    <property type="evidence" value="ECO:0007669"/>
    <property type="project" value="UniProtKB-EC"/>
</dbReference>
<comment type="caution">
    <text evidence="14">Lacks conserved residue(s) required for the propagation of feature annotation.</text>
</comment>
<evidence type="ECO:0000256" key="9">
    <source>
        <dbReference type="ARBA" id="ARBA00023098"/>
    </source>
</evidence>
<organism evidence="16 17">
    <name type="scientific">Cryptococcus amylolentus CBS 6039</name>
    <dbReference type="NCBI Taxonomy" id="1295533"/>
    <lineage>
        <taxon>Eukaryota</taxon>
        <taxon>Fungi</taxon>
        <taxon>Dikarya</taxon>
        <taxon>Basidiomycota</taxon>
        <taxon>Agaricomycotina</taxon>
        <taxon>Tremellomycetes</taxon>
        <taxon>Tremellales</taxon>
        <taxon>Cryptococcaceae</taxon>
        <taxon>Cryptococcus</taxon>
    </lineage>
</organism>
<keyword evidence="14" id="KW-0256">Endoplasmic reticulum</keyword>
<evidence type="ECO:0000256" key="1">
    <source>
        <dbReference type="ARBA" id="ARBA00004141"/>
    </source>
</evidence>
<dbReference type="GO" id="GO:0042761">
    <property type="term" value="P:very long-chain fatty acid biosynthetic process"/>
    <property type="evidence" value="ECO:0007669"/>
    <property type="project" value="TreeGrafter"/>
</dbReference>
<evidence type="ECO:0000256" key="8">
    <source>
        <dbReference type="ARBA" id="ARBA00022989"/>
    </source>
</evidence>
<dbReference type="GO" id="GO:0030497">
    <property type="term" value="P:fatty acid elongation"/>
    <property type="evidence" value="ECO:0007669"/>
    <property type="project" value="TreeGrafter"/>
</dbReference>
<dbReference type="EC" id="4.2.1.134" evidence="4 14"/>
<keyword evidence="10 14" id="KW-0472">Membrane</keyword>
<keyword evidence="11 14" id="KW-0275">Fatty acid biosynthesis</keyword>
<keyword evidence="9 14" id="KW-0443">Lipid metabolism</keyword>
<feature type="region of interest" description="Disordered" evidence="15">
    <location>
        <begin position="154"/>
        <end position="175"/>
    </location>
</feature>
<proteinExistence type="inferred from homology"/>
<dbReference type="GeneID" id="30155305"/>
<protein>
    <recommendedName>
        <fullName evidence="4 14">Very-long-chain (3R)-3-hydroxyacyl-CoA dehydratase</fullName>
        <ecNumber evidence="4 14">4.2.1.134</ecNumber>
    </recommendedName>
</protein>
<feature type="compositionally biased region" description="Pro residues" evidence="15">
    <location>
        <begin position="12"/>
        <end position="21"/>
    </location>
</feature>
<evidence type="ECO:0000256" key="5">
    <source>
        <dbReference type="ARBA" id="ARBA00022516"/>
    </source>
</evidence>
<keyword evidence="17" id="KW-1185">Reference proteome</keyword>
<dbReference type="Proteomes" id="UP000094065">
    <property type="component" value="Unassembled WGS sequence"/>
</dbReference>
<keyword evidence="7 14" id="KW-0276">Fatty acid metabolism</keyword>
<sequence>MPSIFRKKKQPKPPTPFPITPAPNTAPATPRKSLSSFVSTAPSTTARPRLSVQSNASSSSASVSSHPQAQAQTPIFEKFSPVKPAPPASPLIDKPSPRIKPQNTNPSSEKTRDLFSYSIPVPVASPKERKIKPVIKKAPTPPAKEIPVTAMSTASVKSVKDARKEQEKERVARQVDQPSGKITPVKAYLIFYNAVSTLLWGYLLVITLTFLLTPRSAPSVASPSFLSTLSTYVPFLGGPKHGQYIHKILNHLKGSYDFGNLGWLTKWIQSLAVLEIVHAALGLVRSPVGTVTSQVFSRVYTVWGVVEAVPQVTHNSPLFTTMLLAWSIAEVVRYSFYTLSLLPPASVPSPITSLLTWIRYTSFLVLYPLGAGSEAFLSFSTLPPFALLAGKAIGLLPGGAVRDLVVKSKLGREVLWWVAKEGGKNVTGHEWGWMEGVRLVMFFVWWPSLFALYTYMLKQRKKVLGKGKTVGGVNKAR</sequence>
<dbReference type="UniPathway" id="UPA00094"/>